<evidence type="ECO:0000256" key="5">
    <source>
        <dbReference type="ARBA" id="ARBA00023136"/>
    </source>
</evidence>
<comment type="subcellular location">
    <subcellularLocation>
        <location evidence="1">Cell membrane</location>
        <topology evidence="1">Multi-pass membrane protein</topology>
    </subcellularLocation>
</comment>
<dbReference type="PANTHER" id="PTHR42643">
    <property type="entry name" value="IONOTROPIC RECEPTOR 20A-RELATED"/>
    <property type="match status" value="1"/>
</dbReference>
<sequence>MLSNISLSTAPDLVALYGLVLQFLVPAESTVFYFNPGTAACDLDKLLMSNITRNPQIIWQENELYPALYKRHGCNLFVLACLSGNSFHSQFEVLATTLTRLRSVRILIEFEGEESSVRATQVLTFCLKYSVLNVVMYFKNWRNSLHIYSYQAFPKFGLIKQRISKDRVPLIFPYQLRDLKGFKLRLQPDLSPPNTFRYGSHGEKMSGYLWQYFVAYAKNLNAGVHMVYPSFPRRKTSASDYMILYTRNGSVDFGLTTVMIRYKYVERAADYSYPFMFLSWCTMVPSERILKIPALFDHVLTLESAIFLLLGYLIVFLGIPPMVKYLGIKCRGRMMRLVTRLFTLILLSACYAQLISLLILPPLEPRIRSFDELLASGLKIFGMRNEFYYLEADFRAKYASVFHLSDNPNELYDNRNFFNTSWAYTITSIKWQVIKAQQQYFYHPVFQLSKDLCFQWDSPSGILIAPESIFRDSLKQYILNVAQSGLMRQWLIHSFYDMVRAGRMTIKDYSTTWSPLPLRLEDLRMCWRICGISLIISGIVFVIELLIFYTNVFLNSL</sequence>
<keyword evidence="2" id="KW-1003">Cell membrane</keyword>
<feature type="transmembrane region" description="Helical" evidence="8">
    <location>
        <begin position="299"/>
        <end position="319"/>
    </location>
</feature>
<dbReference type="PANTHER" id="PTHR42643:SF41">
    <property type="entry name" value="IONOTROPIC RECEPTOR 20A-RELATED"/>
    <property type="match status" value="1"/>
</dbReference>
<gene>
    <name evidence="9" type="primary">Dana\GF19872</name>
    <name evidence="9" type="synonym">dana_GLEANR_22279</name>
    <name evidence="9" type="ORF">GF19872</name>
</gene>
<proteinExistence type="predicted"/>
<accession>B3LY91</accession>
<dbReference type="OrthoDB" id="7845462at2759"/>
<dbReference type="GeneID" id="6502613"/>
<keyword evidence="10" id="KW-1185">Reference proteome</keyword>
<keyword evidence="6" id="KW-0675">Receptor</keyword>
<dbReference type="InParanoid" id="B3LY91"/>
<dbReference type="AlphaFoldDB" id="B3LY91"/>
<name>B3LY91_DROAN</name>
<dbReference type="eggNOG" id="ENOG502T6V5">
    <property type="taxonomic scope" value="Eukaryota"/>
</dbReference>
<evidence type="ECO:0000256" key="2">
    <source>
        <dbReference type="ARBA" id="ARBA00022475"/>
    </source>
</evidence>
<keyword evidence="3 8" id="KW-0812">Transmembrane</keyword>
<evidence type="ECO:0000256" key="4">
    <source>
        <dbReference type="ARBA" id="ARBA00022989"/>
    </source>
</evidence>
<dbReference type="STRING" id="7217.B3LY91"/>
<keyword evidence="7" id="KW-0325">Glycoprotein</keyword>
<protein>
    <recommendedName>
        <fullName evidence="11">Ionotropic glutamate receptor C-terminal domain-containing protein</fullName>
    </recommendedName>
</protein>
<dbReference type="InterPro" id="IPR052192">
    <property type="entry name" value="Insect_Ionotropic_Sensory_Rcpt"/>
</dbReference>
<dbReference type="PhylomeDB" id="B3LY91"/>
<keyword evidence="5 8" id="KW-0472">Membrane</keyword>
<keyword evidence="4 8" id="KW-1133">Transmembrane helix</keyword>
<dbReference type="OMA" id="YCLKNSM"/>
<evidence type="ECO:0000313" key="10">
    <source>
        <dbReference type="Proteomes" id="UP000007801"/>
    </source>
</evidence>
<evidence type="ECO:0000256" key="1">
    <source>
        <dbReference type="ARBA" id="ARBA00004651"/>
    </source>
</evidence>
<dbReference type="Proteomes" id="UP000007801">
    <property type="component" value="Unassembled WGS sequence"/>
</dbReference>
<dbReference type="EMBL" id="CH902617">
    <property type="protein sequence ID" value="EDV43995.1"/>
    <property type="molecule type" value="Genomic_DNA"/>
</dbReference>
<evidence type="ECO:0008006" key="11">
    <source>
        <dbReference type="Google" id="ProtNLM"/>
    </source>
</evidence>
<dbReference type="FunCoup" id="B3LY91">
    <property type="interactions" value="15"/>
</dbReference>
<evidence type="ECO:0000313" key="9">
    <source>
        <dbReference type="EMBL" id="EDV43995.1"/>
    </source>
</evidence>
<dbReference type="KEGG" id="dan:6502613"/>
<dbReference type="GO" id="GO:0005886">
    <property type="term" value="C:plasma membrane"/>
    <property type="evidence" value="ECO:0007669"/>
    <property type="project" value="UniProtKB-SubCell"/>
</dbReference>
<organism evidence="9 10">
    <name type="scientific">Drosophila ananassae</name>
    <name type="common">Fruit fly</name>
    <dbReference type="NCBI Taxonomy" id="7217"/>
    <lineage>
        <taxon>Eukaryota</taxon>
        <taxon>Metazoa</taxon>
        <taxon>Ecdysozoa</taxon>
        <taxon>Arthropoda</taxon>
        <taxon>Hexapoda</taxon>
        <taxon>Insecta</taxon>
        <taxon>Pterygota</taxon>
        <taxon>Neoptera</taxon>
        <taxon>Endopterygota</taxon>
        <taxon>Diptera</taxon>
        <taxon>Brachycera</taxon>
        <taxon>Muscomorpha</taxon>
        <taxon>Ephydroidea</taxon>
        <taxon>Drosophilidae</taxon>
        <taxon>Drosophila</taxon>
        <taxon>Sophophora</taxon>
    </lineage>
</organism>
<reference evidence="9 10" key="1">
    <citation type="journal article" date="2007" name="Nature">
        <title>Evolution of genes and genomes on the Drosophila phylogeny.</title>
        <authorList>
            <consortium name="Drosophila 12 Genomes Consortium"/>
            <person name="Clark A.G."/>
            <person name="Eisen M.B."/>
            <person name="Smith D.R."/>
            <person name="Bergman C.M."/>
            <person name="Oliver B."/>
            <person name="Markow T.A."/>
            <person name="Kaufman T.C."/>
            <person name="Kellis M."/>
            <person name="Gelbart W."/>
            <person name="Iyer V.N."/>
            <person name="Pollard D.A."/>
            <person name="Sackton T.B."/>
            <person name="Larracuente A.M."/>
            <person name="Singh N.D."/>
            <person name="Abad J.P."/>
            <person name="Abt D.N."/>
            <person name="Adryan B."/>
            <person name="Aguade M."/>
            <person name="Akashi H."/>
            <person name="Anderson W.W."/>
            <person name="Aquadro C.F."/>
            <person name="Ardell D.H."/>
            <person name="Arguello R."/>
            <person name="Artieri C.G."/>
            <person name="Barbash D.A."/>
            <person name="Barker D."/>
            <person name="Barsanti P."/>
            <person name="Batterham P."/>
            <person name="Batzoglou S."/>
            <person name="Begun D."/>
            <person name="Bhutkar A."/>
            <person name="Blanco E."/>
            <person name="Bosak S.A."/>
            <person name="Bradley R.K."/>
            <person name="Brand A.D."/>
            <person name="Brent M.R."/>
            <person name="Brooks A.N."/>
            <person name="Brown R.H."/>
            <person name="Butlin R.K."/>
            <person name="Caggese C."/>
            <person name="Calvi B.R."/>
            <person name="Bernardo de Carvalho A."/>
            <person name="Caspi A."/>
            <person name="Castrezana S."/>
            <person name="Celniker S.E."/>
            <person name="Chang J.L."/>
            <person name="Chapple C."/>
            <person name="Chatterji S."/>
            <person name="Chinwalla A."/>
            <person name="Civetta A."/>
            <person name="Clifton S.W."/>
            <person name="Comeron J.M."/>
            <person name="Costello J.C."/>
            <person name="Coyne J.A."/>
            <person name="Daub J."/>
            <person name="David R.G."/>
            <person name="Delcher A.L."/>
            <person name="Delehaunty K."/>
            <person name="Do C.B."/>
            <person name="Ebling H."/>
            <person name="Edwards K."/>
            <person name="Eickbush T."/>
            <person name="Evans J.D."/>
            <person name="Filipski A."/>
            <person name="Findeiss S."/>
            <person name="Freyhult E."/>
            <person name="Fulton L."/>
            <person name="Fulton R."/>
            <person name="Garcia A.C."/>
            <person name="Gardiner A."/>
            <person name="Garfield D.A."/>
            <person name="Garvin B.E."/>
            <person name="Gibson G."/>
            <person name="Gilbert D."/>
            <person name="Gnerre S."/>
            <person name="Godfrey J."/>
            <person name="Good R."/>
            <person name="Gotea V."/>
            <person name="Gravely B."/>
            <person name="Greenberg A.J."/>
            <person name="Griffiths-Jones S."/>
            <person name="Gross S."/>
            <person name="Guigo R."/>
            <person name="Gustafson E.A."/>
            <person name="Haerty W."/>
            <person name="Hahn M.W."/>
            <person name="Halligan D.L."/>
            <person name="Halpern A.L."/>
            <person name="Halter G.M."/>
            <person name="Han M.V."/>
            <person name="Heger A."/>
            <person name="Hillier L."/>
            <person name="Hinrichs A.S."/>
            <person name="Holmes I."/>
            <person name="Hoskins R.A."/>
            <person name="Hubisz M.J."/>
            <person name="Hultmark D."/>
            <person name="Huntley M.A."/>
            <person name="Jaffe D.B."/>
            <person name="Jagadeeshan S."/>
            <person name="Jeck W.R."/>
            <person name="Johnson J."/>
            <person name="Jones C.D."/>
            <person name="Jordan W.C."/>
            <person name="Karpen G.H."/>
            <person name="Kataoka E."/>
            <person name="Keightley P.D."/>
            <person name="Kheradpour P."/>
            <person name="Kirkness E.F."/>
            <person name="Koerich L.B."/>
            <person name="Kristiansen K."/>
            <person name="Kudrna D."/>
            <person name="Kulathinal R.J."/>
            <person name="Kumar S."/>
            <person name="Kwok R."/>
            <person name="Lander E."/>
            <person name="Langley C.H."/>
            <person name="Lapoint R."/>
            <person name="Lazzaro B.P."/>
            <person name="Lee S.J."/>
            <person name="Levesque L."/>
            <person name="Li R."/>
            <person name="Lin C.F."/>
            <person name="Lin M.F."/>
            <person name="Lindblad-Toh K."/>
            <person name="Llopart A."/>
            <person name="Long M."/>
            <person name="Low L."/>
            <person name="Lozovsky E."/>
            <person name="Lu J."/>
            <person name="Luo M."/>
            <person name="Machado C.A."/>
            <person name="Makalowski W."/>
            <person name="Marzo M."/>
            <person name="Matsuda M."/>
            <person name="Matzkin L."/>
            <person name="McAllister B."/>
            <person name="McBride C.S."/>
            <person name="McKernan B."/>
            <person name="McKernan K."/>
            <person name="Mendez-Lago M."/>
            <person name="Minx P."/>
            <person name="Mollenhauer M.U."/>
            <person name="Montooth K."/>
            <person name="Mount S.M."/>
            <person name="Mu X."/>
            <person name="Myers E."/>
            <person name="Negre B."/>
            <person name="Newfeld S."/>
            <person name="Nielsen R."/>
            <person name="Noor M.A."/>
            <person name="O'Grady P."/>
            <person name="Pachter L."/>
            <person name="Papaceit M."/>
            <person name="Parisi M.J."/>
            <person name="Parisi M."/>
            <person name="Parts L."/>
            <person name="Pedersen J.S."/>
            <person name="Pesole G."/>
            <person name="Phillippy A.M."/>
            <person name="Ponting C.P."/>
            <person name="Pop M."/>
            <person name="Porcelli D."/>
            <person name="Powell J.R."/>
            <person name="Prohaska S."/>
            <person name="Pruitt K."/>
            <person name="Puig M."/>
            <person name="Quesneville H."/>
            <person name="Ram K.R."/>
            <person name="Rand D."/>
            <person name="Rasmussen M.D."/>
            <person name="Reed L.K."/>
            <person name="Reenan R."/>
            <person name="Reily A."/>
            <person name="Remington K.A."/>
            <person name="Rieger T.T."/>
            <person name="Ritchie M.G."/>
            <person name="Robin C."/>
            <person name="Rogers Y.H."/>
            <person name="Rohde C."/>
            <person name="Rozas J."/>
            <person name="Rubenfield M.J."/>
            <person name="Ruiz A."/>
            <person name="Russo S."/>
            <person name="Salzberg S.L."/>
            <person name="Sanchez-Gracia A."/>
            <person name="Saranga D.J."/>
            <person name="Sato H."/>
            <person name="Schaeffer S.W."/>
            <person name="Schatz M.C."/>
            <person name="Schlenke T."/>
            <person name="Schwartz R."/>
            <person name="Segarra C."/>
            <person name="Singh R.S."/>
            <person name="Sirot L."/>
            <person name="Sirota M."/>
            <person name="Sisneros N.B."/>
            <person name="Smith C.D."/>
            <person name="Smith T.F."/>
            <person name="Spieth J."/>
            <person name="Stage D.E."/>
            <person name="Stark A."/>
            <person name="Stephan W."/>
            <person name="Strausberg R.L."/>
            <person name="Strempel S."/>
            <person name="Sturgill D."/>
            <person name="Sutton G."/>
            <person name="Sutton G.G."/>
            <person name="Tao W."/>
            <person name="Teichmann S."/>
            <person name="Tobari Y.N."/>
            <person name="Tomimura Y."/>
            <person name="Tsolas J.M."/>
            <person name="Valente V.L."/>
            <person name="Venter E."/>
            <person name="Venter J.C."/>
            <person name="Vicario S."/>
            <person name="Vieira F.G."/>
            <person name="Vilella A.J."/>
            <person name="Villasante A."/>
            <person name="Walenz B."/>
            <person name="Wang J."/>
            <person name="Wasserman M."/>
            <person name="Watts T."/>
            <person name="Wilson D."/>
            <person name="Wilson R.K."/>
            <person name="Wing R.A."/>
            <person name="Wolfner M.F."/>
            <person name="Wong A."/>
            <person name="Wong G.K."/>
            <person name="Wu C.I."/>
            <person name="Wu G."/>
            <person name="Yamamoto D."/>
            <person name="Yang H.P."/>
            <person name="Yang S.P."/>
            <person name="Yorke J.A."/>
            <person name="Yoshida K."/>
            <person name="Zdobnov E."/>
            <person name="Zhang P."/>
            <person name="Zhang Y."/>
            <person name="Zimin A.V."/>
            <person name="Baldwin J."/>
            <person name="Abdouelleil A."/>
            <person name="Abdulkadir J."/>
            <person name="Abebe A."/>
            <person name="Abera B."/>
            <person name="Abreu J."/>
            <person name="Acer S.C."/>
            <person name="Aftuck L."/>
            <person name="Alexander A."/>
            <person name="An P."/>
            <person name="Anderson E."/>
            <person name="Anderson S."/>
            <person name="Arachi H."/>
            <person name="Azer M."/>
            <person name="Bachantsang P."/>
            <person name="Barry A."/>
            <person name="Bayul T."/>
            <person name="Berlin A."/>
            <person name="Bessette D."/>
            <person name="Bloom T."/>
            <person name="Blye J."/>
            <person name="Boguslavskiy L."/>
            <person name="Bonnet C."/>
            <person name="Boukhgalter B."/>
            <person name="Bourzgui I."/>
            <person name="Brown A."/>
            <person name="Cahill P."/>
            <person name="Channer S."/>
            <person name="Cheshatsang Y."/>
            <person name="Chuda L."/>
            <person name="Citroen M."/>
            <person name="Collymore A."/>
            <person name="Cooke P."/>
            <person name="Costello M."/>
            <person name="D'Aco K."/>
            <person name="Daza R."/>
            <person name="De Haan G."/>
            <person name="DeGray S."/>
            <person name="DeMaso C."/>
            <person name="Dhargay N."/>
            <person name="Dooley K."/>
            <person name="Dooley E."/>
            <person name="Doricent M."/>
            <person name="Dorje P."/>
            <person name="Dorjee K."/>
            <person name="Dupes A."/>
            <person name="Elong R."/>
            <person name="Falk J."/>
            <person name="Farina A."/>
            <person name="Faro S."/>
            <person name="Ferguson D."/>
            <person name="Fisher S."/>
            <person name="Foley C.D."/>
            <person name="Franke A."/>
            <person name="Friedrich D."/>
            <person name="Gadbois L."/>
            <person name="Gearin G."/>
            <person name="Gearin C.R."/>
            <person name="Giannoukos G."/>
            <person name="Goode T."/>
            <person name="Graham J."/>
            <person name="Grandbois E."/>
            <person name="Grewal S."/>
            <person name="Gyaltsen K."/>
            <person name="Hafez N."/>
            <person name="Hagos B."/>
            <person name="Hall J."/>
            <person name="Henson C."/>
            <person name="Hollinger A."/>
            <person name="Honan T."/>
            <person name="Huard M.D."/>
            <person name="Hughes L."/>
            <person name="Hurhula B."/>
            <person name="Husby M.E."/>
            <person name="Kamat A."/>
            <person name="Kanga B."/>
            <person name="Kashin S."/>
            <person name="Khazanovich D."/>
            <person name="Kisner P."/>
            <person name="Lance K."/>
            <person name="Lara M."/>
            <person name="Lee W."/>
            <person name="Lennon N."/>
            <person name="Letendre F."/>
            <person name="LeVine R."/>
            <person name="Lipovsky A."/>
            <person name="Liu X."/>
            <person name="Liu J."/>
            <person name="Liu S."/>
            <person name="Lokyitsang T."/>
            <person name="Lokyitsang Y."/>
            <person name="Lubonja R."/>
            <person name="Lui A."/>
            <person name="MacDonald P."/>
            <person name="Magnisalis V."/>
            <person name="Maru K."/>
            <person name="Matthews C."/>
            <person name="McCusker W."/>
            <person name="McDonough S."/>
            <person name="Mehta T."/>
            <person name="Meldrim J."/>
            <person name="Meneus L."/>
            <person name="Mihai O."/>
            <person name="Mihalev A."/>
            <person name="Mihova T."/>
            <person name="Mittelman R."/>
            <person name="Mlenga V."/>
            <person name="Montmayeur A."/>
            <person name="Mulrain L."/>
            <person name="Navidi A."/>
            <person name="Naylor J."/>
            <person name="Negash T."/>
            <person name="Nguyen T."/>
            <person name="Nguyen N."/>
            <person name="Nicol R."/>
            <person name="Norbu C."/>
            <person name="Norbu N."/>
            <person name="Novod N."/>
            <person name="O'Neill B."/>
            <person name="Osman S."/>
            <person name="Markiewicz E."/>
            <person name="Oyono O.L."/>
            <person name="Patti C."/>
            <person name="Phunkhang P."/>
            <person name="Pierre F."/>
            <person name="Priest M."/>
            <person name="Raghuraman S."/>
            <person name="Rege F."/>
            <person name="Reyes R."/>
            <person name="Rise C."/>
            <person name="Rogov P."/>
            <person name="Ross K."/>
            <person name="Ryan E."/>
            <person name="Settipalli S."/>
            <person name="Shea T."/>
            <person name="Sherpa N."/>
            <person name="Shi L."/>
            <person name="Shih D."/>
            <person name="Sparrow T."/>
            <person name="Spaulding J."/>
            <person name="Stalker J."/>
            <person name="Stange-Thomann N."/>
            <person name="Stavropoulos S."/>
            <person name="Stone C."/>
            <person name="Strader C."/>
            <person name="Tesfaye S."/>
            <person name="Thomson T."/>
            <person name="Thoulutsang Y."/>
            <person name="Thoulutsang D."/>
            <person name="Topham K."/>
            <person name="Topping I."/>
            <person name="Tsamla T."/>
            <person name="Vassiliev H."/>
            <person name="Vo A."/>
            <person name="Wangchuk T."/>
            <person name="Wangdi T."/>
            <person name="Weiand M."/>
            <person name="Wilkinson J."/>
            <person name="Wilson A."/>
            <person name="Yadav S."/>
            <person name="Young G."/>
            <person name="Yu Q."/>
            <person name="Zembek L."/>
            <person name="Zhong D."/>
            <person name="Zimmer A."/>
            <person name="Zwirko Z."/>
            <person name="Jaffe D.B."/>
            <person name="Alvarez P."/>
            <person name="Brockman W."/>
            <person name="Butler J."/>
            <person name="Chin C."/>
            <person name="Gnerre S."/>
            <person name="Grabherr M."/>
            <person name="Kleber M."/>
            <person name="Mauceli E."/>
            <person name="MacCallum I."/>
        </authorList>
    </citation>
    <scope>NUCLEOTIDE SEQUENCE [LARGE SCALE GENOMIC DNA]</scope>
    <source>
        <strain evidence="10">Tucson 14024-0371.13</strain>
    </source>
</reference>
<evidence type="ECO:0000256" key="8">
    <source>
        <dbReference type="SAM" id="Phobius"/>
    </source>
</evidence>
<evidence type="ECO:0000256" key="7">
    <source>
        <dbReference type="ARBA" id="ARBA00023180"/>
    </source>
</evidence>
<feature type="transmembrane region" description="Helical" evidence="8">
    <location>
        <begin position="339"/>
        <end position="360"/>
    </location>
</feature>
<evidence type="ECO:0000256" key="3">
    <source>
        <dbReference type="ARBA" id="ARBA00022692"/>
    </source>
</evidence>
<dbReference type="HOGENOM" id="CLU_021814_2_0_1"/>
<evidence type="ECO:0000256" key="6">
    <source>
        <dbReference type="ARBA" id="ARBA00023170"/>
    </source>
</evidence>
<dbReference type="CTD" id="42769"/>
<feature type="transmembrane region" description="Helical" evidence="8">
    <location>
        <begin position="526"/>
        <end position="549"/>
    </location>
</feature>
<dbReference type="SUPFAM" id="SSF53850">
    <property type="entry name" value="Periplasmic binding protein-like II"/>
    <property type="match status" value="1"/>
</dbReference>